<dbReference type="EMBL" id="QLNP01000062">
    <property type="protein sequence ID" value="RAM38245.1"/>
    <property type="molecule type" value="Genomic_DNA"/>
</dbReference>
<dbReference type="RefSeq" id="WP_111902715.1">
    <property type="nucleotide sequence ID" value="NZ_QLNP01000062.1"/>
</dbReference>
<comment type="caution">
    <text evidence="3">The sequence shown here is derived from an EMBL/GenBank/DDBJ whole genome shotgun (WGS) entry which is preliminary data.</text>
</comment>
<feature type="transmembrane region" description="Helical" evidence="2">
    <location>
        <begin position="36"/>
        <end position="56"/>
    </location>
</feature>
<dbReference type="Proteomes" id="UP000249166">
    <property type="component" value="Unassembled WGS sequence"/>
</dbReference>
<keyword evidence="2" id="KW-0472">Membrane</keyword>
<dbReference type="AlphaFoldDB" id="A0A328HL95"/>
<feature type="coiled-coil region" evidence="1">
    <location>
        <begin position="1"/>
        <end position="28"/>
    </location>
</feature>
<keyword evidence="2" id="KW-0812">Transmembrane</keyword>
<evidence type="ECO:0000256" key="2">
    <source>
        <dbReference type="SAM" id="Phobius"/>
    </source>
</evidence>
<accession>A0A328HL95</accession>
<reference evidence="3 4" key="1">
    <citation type="submission" date="2018-04" db="EMBL/GenBank/DDBJ databases">
        <title>Bacteria isolated from cave deposits of Manipur.</title>
        <authorList>
            <person name="Sahoo D."/>
            <person name="Sarangthem I."/>
            <person name="Nandeibam J."/>
        </authorList>
    </citation>
    <scope>NUCLEOTIDE SEQUENCE [LARGE SCALE GENOMIC DNA]</scope>
    <source>
        <strain evidence="4">mrc11</strain>
    </source>
</reference>
<evidence type="ECO:0000313" key="3">
    <source>
        <dbReference type="EMBL" id="RAM38245.1"/>
    </source>
</evidence>
<feature type="transmembrane region" description="Helical" evidence="2">
    <location>
        <begin position="76"/>
        <end position="99"/>
    </location>
</feature>
<protein>
    <recommendedName>
        <fullName evidence="5">SLATT domain-containing protein</fullName>
    </recommendedName>
</protein>
<name>A0A328HL95_ARTGO</name>
<sequence length="155" mass="16410">MDESADTRQRLSNRIDQKQQAIRSYLGRERPRRNRLSNISIVGSALAAMLTAGPAVGGTGFTESIQGIFSLGDDSVVWRFLCLAAVILSVAAALATNFANSRALGEKVSAAESANAQLDGLQLSLTFGNLAVADALKLYQQAVAPVAFVDEVPSR</sequence>
<evidence type="ECO:0008006" key="5">
    <source>
        <dbReference type="Google" id="ProtNLM"/>
    </source>
</evidence>
<keyword evidence="1" id="KW-0175">Coiled coil</keyword>
<evidence type="ECO:0000313" key="4">
    <source>
        <dbReference type="Proteomes" id="UP000249166"/>
    </source>
</evidence>
<dbReference type="OrthoDB" id="4947478at2"/>
<keyword evidence="2" id="KW-1133">Transmembrane helix</keyword>
<proteinExistence type="predicted"/>
<evidence type="ECO:0000256" key="1">
    <source>
        <dbReference type="SAM" id="Coils"/>
    </source>
</evidence>
<organism evidence="3 4">
    <name type="scientific">Arthrobacter globiformis</name>
    <dbReference type="NCBI Taxonomy" id="1665"/>
    <lineage>
        <taxon>Bacteria</taxon>
        <taxon>Bacillati</taxon>
        <taxon>Actinomycetota</taxon>
        <taxon>Actinomycetes</taxon>
        <taxon>Micrococcales</taxon>
        <taxon>Micrococcaceae</taxon>
        <taxon>Arthrobacter</taxon>
    </lineage>
</organism>
<gene>
    <name evidence="3" type="ORF">DBZ45_04295</name>
</gene>